<name>A0ABY8HC87_ENSAD</name>
<protein>
    <submittedName>
        <fullName evidence="1">Uncharacterized protein</fullName>
    </submittedName>
</protein>
<dbReference type="GeneID" id="29519061"/>
<dbReference type="EMBL" id="CP121308">
    <property type="protein sequence ID" value="WFP89705.1"/>
    <property type="molecule type" value="Genomic_DNA"/>
</dbReference>
<gene>
    <name evidence="1" type="ORF">P4B07_14195</name>
</gene>
<accession>A0ABY8HC87</accession>
<evidence type="ECO:0000313" key="1">
    <source>
        <dbReference type="EMBL" id="WFP89705.1"/>
    </source>
</evidence>
<keyword evidence="2" id="KW-1185">Reference proteome</keyword>
<organism evidence="1 2">
    <name type="scientific">Ensifer adhaerens</name>
    <name type="common">Sinorhizobium morelense</name>
    <dbReference type="NCBI Taxonomy" id="106592"/>
    <lineage>
        <taxon>Bacteria</taxon>
        <taxon>Pseudomonadati</taxon>
        <taxon>Pseudomonadota</taxon>
        <taxon>Alphaproteobacteria</taxon>
        <taxon>Hyphomicrobiales</taxon>
        <taxon>Rhizobiaceae</taxon>
        <taxon>Sinorhizobium/Ensifer group</taxon>
        <taxon>Ensifer</taxon>
    </lineage>
</organism>
<evidence type="ECO:0000313" key="2">
    <source>
        <dbReference type="Proteomes" id="UP001214094"/>
    </source>
</evidence>
<sequence length="108" mass="12338">MGHYPLDGAIPAEPIVHRLWEQGATAHDMALRFAVPLPSMERYLRLRLPRWIGAQQRSAAPDDRRIVHTVRCIERGTYQVMHVSLPRISMHVKAIEAEHKGADWRVAA</sequence>
<proteinExistence type="predicted"/>
<dbReference type="Proteomes" id="UP001214094">
    <property type="component" value="Chromosome"/>
</dbReference>
<dbReference type="RefSeq" id="WP_051659387.1">
    <property type="nucleotide sequence ID" value="NZ_CP015880.1"/>
</dbReference>
<reference evidence="1 2" key="1">
    <citation type="submission" date="2023-03" db="EMBL/GenBank/DDBJ databases">
        <title>Comparative genome and transcriptome analysis combination mining strategies for increasing vitamin B12 production of Ensifer adhaerens strain.</title>
        <authorList>
            <person name="Yongheng L."/>
        </authorList>
    </citation>
    <scope>NUCLEOTIDE SEQUENCE [LARGE SCALE GENOMIC DNA]</scope>
    <source>
        <strain evidence="1 2">Casida A-T305</strain>
    </source>
</reference>